<evidence type="ECO:0000259" key="2">
    <source>
        <dbReference type="Pfam" id="PF17891"/>
    </source>
</evidence>
<evidence type="ECO:0000313" key="3">
    <source>
        <dbReference type="EMBL" id="OKP05089.1"/>
    </source>
</evidence>
<organism evidence="3 4">
    <name type="scientific">Xenorhabdus thuongxuanensis</name>
    <dbReference type="NCBI Taxonomy" id="1873484"/>
    <lineage>
        <taxon>Bacteria</taxon>
        <taxon>Pseudomonadati</taxon>
        <taxon>Pseudomonadota</taxon>
        <taxon>Gammaproteobacteria</taxon>
        <taxon>Enterobacterales</taxon>
        <taxon>Morganellaceae</taxon>
        <taxon>Xenorhabdus</taxon>
    </lineage>
</organism>
<dbReference type="InterPro" id="IPR041227">
    <property type="entry name" value="FluMu_N"/>
</dbReference>
<dbReference type="SUPFAM" id="SSF160059">
    <property type="entry name" value="PriA/YqbF domain"/>
    <property type="match status" value="1"/>
</dbReference>
<evidence type="ECO:0000256" key="1">
    <source>
        <dbReference type="SAM" id="MobiDB-lite"/>
    </source>
</evidence>
<feature type="compositionally biased region" description="Polar residues" evidence="1">
    <location>
        <begin position="91"/>
        <end position="101"/>
    </location>
</feature>
<dbReference type="OrthoDB" id="5690920at2"/>
<dbReference type="RefSeq" id="WP_074020612.1">
    <property type="nucleotide sequence ID" value="NZ_CAWMWP010000042.1"/>
</dbReference>
<sequence length="108" mass="11651">MSDETNIAPLLDTLSPLERVGIKVVNTAHDGYRRAGLVLQPGENSLPFVTRETLQALEADPRLSVTVITADPADDPKGGLDNQDIEDAVKDSSSPEQQSPTQDKRGKK</sequence>
<evidence type="ECO:0000313" key="4">
    <source>
        <dbReference type="Proteomes" id="UP000186277"/>
    </source>
</evidence>
<dbReference type="Gene3D" id="3.40.5.80">
    <property type="match status" value="1"/>
</dbReference>
<dbReference type="EMBL" id="MKGR01000019">
    <property type="protein sequence ID" value="OKP05089.1"/>
    <property type="molecule type" value="Genomic_DNA"/>
</dbReference>
<name>A0A1Q5TY30_9GAMM</name>
<gene>
    <name evidence="3" type="ORF">Xentx_02580</name>
</gene>
<protein>
    <submittedName>
        <fullName evidence="3">Mu-like prophage FluMu protein gp35</fullName>
    </submittedName>
</protein>
<comment type="caution">
    <text evidence="3">The sequence shown here is derived from an EMBL/GenBank/DDBJ whole genome shotgun (WGS) entry which is preliminary data.</text>
</comment>
<dbReference type="Pfam" id="PF17891">
    <property type="entry name" value="FluMu_N"/>
    <property type="match status" value="1"/>
</dbReference>
<feature type="domain" description="Mu-like prophage FluMu N-terminal" evidence="2">
    <location>
        <begin position="23"/>
        <end position="69"/>
    </location>
</feature>
<accession>A0A1Q5TY30</accession>
<dbReference type="AlphaFoldDB" id="A0A1Q5TY30"/>
<proteinExistence type="predicted"/>
<keyword evidence="4" id="KW-1185">Reference proteome</keyword>
<feature type="region of interest" description="Disordered" evidence="1">
    <location>
        <begin position="68"/>
        <end position="108"/>
    </location>
</feature>
<dbReference type="Proteomes" id="UP000186277">
    <property type="component" value="Unassembled WGS sequence"/>
</dbReference>
<reference evidence="3 4" key="1">
    <citation type="submission" date="2016-09" db="EMBL/GenBank/DDBJ databases">
        <title>Xenorhabdus thuongxuanensis sp. nov. and Xenorhabdus eapokensis sp. nov., isolated from Steinernema species.</title>
        <authorList>
            <person name="Kaempfer P."/>
            <person name="Tobias N.J."/>
            <person name="Phan Ke L."/>
            <person name="Bode H.B."/>
            <person name="Glaeser S.P."/>
        </authorList>
    </citation>
    <scope>NUCLEOTIDE SEQUENCE [LARGE SCALE GENOMIC DNA]</scope>
    <source>
        <strain evidence="3 4">30TX1</strain>
    </source>
</reference>